<keyword evidence="3" id="KW-1185">Reference proteome</keyword>
<name>A0ABP4ERP8_9ACTN</name>
<feature type="domain" description="Methyltransferase type 11" evidence="1">
    <location>
        <begin position="48"/>
        <end position="138"/>
    </location>
</feature>
<gene>
    <name evidence="2" type="ORF">GCM10009663_77020</name>
</gene>
<dbReference type="InterPro" id="IPR029063">
    <property type="entry name" value="SAM-dependent_MTases_sf"/>
</dbReference>
<dbReference type="PANTHER" id="PTHR43591">
    <property type="entry name" value="METHYLTRANSFERASE"/>
    <property type="match status" value="1"/>
</dbReference>
<evidence type="ECO:0000313" key="3">
    <source>
        <dbReference type="Proteomes" id="UP001499987"/>
    </source>
</evidence>
<dbReference type="InterPro" id="IPR013216">
    <property type="entry name" value="Methyltransf_11"/>
</dbReference>
<organism evidence="2 3">
    <name type="scientific">Kitasatospora arboriphila</name>
    <dbReference type="NCBI Taxonomy" id="258052"/>
    <lineage>
        <taxon>Bacteria</taxon>
        <taxon>Bacillati</taxon>
        <taxon>Actinomycetota</taxon>
        <taxon>Actinomycetes</taxon>
        <taxon>Kitasatosporales</taxon>
        <taxon>Streptomycetaceae</taxon>
        <taxon>Kitasatospora</taxon>
    </lineage>
</organism>
<evidence type="ECO:0000259" key="1">
    <source>
        <dbReference type="Pfam" id="PF08241"/>
    </source>
</evidence>
<dbReference type="SUPFAM" id="SSF53335">
    <property type="entry name" value="S-adenosyl-L-methionine-dependent methyltransferases"/>
    <property type="match status" value="1"/>
</dbReference>
<accession>A0ABP4ERP8</accession>
<dbReference type="EMBL" id="BAAALD010000175">
    <property type="protein sequence ID" value="GAA1127856.1"/>
    <property type="molecule type" value="Genomic_DNA"/>
</dbReference>
<protein>
    <recommendedName>
        <fullName evidence="1">Methyltransferase type 11 domain-containing protein</fullName>
    </recommendedName>
</protein>
<dbReference type="CDD" id="cd02440">
    <property type="entry name" value="AdoMet_MTases"/>
    <property type="match status" value="1"/>
</dbReference>
<proteinExistence type="predicted"/>
<dbReference type="Proteomes" id="UP001499987">
    <property type="component" value="Unassembled WGS sequence"/>
</dbReference>
<dbReference type="PANTHER" id="PTHR43591:SF24">
    <property type="entry name" value="2-METHOXY-6-POLYPRENYL-1,4-BENZOQUINOL METHYLASE, MITOCHONDRIAL"/>
    <property type="match status" value="1"/>
</dbReference>
<comment type="caution">
    <text evidence="2">The sequence shown here is derived from an EMBL/GenBank/DDBJ whole genome shotgun (WGS) entry which is preliminary data.</text>
</comment>
<dbReference type="Pfam" id="PF08241">
    <property type="entry name" value="Methyltransf_11"/>
    <property type="match status" value="1"/>
</dbReference>
<dbReference type="Gene3D" id="3.40.50.150">
    <property type="entry name" value="Vaccinia Virus protein VP39"/>
    <property type="match status" value="1"/>
</dbReference>
<sequence length="266" mass="27120">MAGEFDAHERRMWAGKAVPYGRTFAALCGAAVPELVAAAGVGAGTTVLDVGTGSGTAAAAAVRLGARVTAVDAEPGMVELAAENVPGADVRHAVLPELPFPDASFDAVVANFVINHVEDPAAALAELRRVTRPGGRVAVTVWAATGNTAMGLFTEALDAAEVGRPVFPTLPVDFERTPEGLAGLLAGAGWQDPEGRQLAWTHRVSPEEFWQGPASGIANLGLVITGLPAATAALVKEHYDRIAGGRTGADGLLALPAAAVLAVARR</sequence>
<reference evidence="3" key="1">
    <citation type="journal article" date="2019" name="Int. J. Syst. Evol. Microbiol.">
        <title>The Global Catalogue of Microorganisms (GCM) 10K type strain sequencing project: providing services to taxonomists for standard genome sequencing and annotation.</title>
        <authorList>
            <consortium name="The Broad Institute Genomics Platform"/>
            <consortium name="The Broad Institute Genome Sequencing Center for Infectious Disease"/>
            <person name="Wu L."/>
            <person name="Ma J."/>
        </authorList>
    </citation>
    <scope>NUCLEOTIDE SEQUENCE [LARGE SCALE GENOMIC DNA]</scope>
    <source>
        <strain evidence="3">JCM 13002</strain>
    </source>
</reference>
<evidence type="ECO:0000313" key="2">
    <source>
        <dbReference type="EMBL" id="GAA1127856.1"/>
    </source>
</evidence>